<keyword evidence="1" id="KW-0067">ATP-binding</keyword>
<dbReference type="Gene3D" id="1.25.40.10">
    <property type="entry name" value="Tetratricopeptide repeat domain"/>
    <property type="match status" value="2"/>
</dbReference>
<sequence>MKLRTIGGPLRLANVVWRGTGDLDGALVELSDGPELTMPLFGRVTGSAELTCSGVGFPAALTFEEKADKPGAKIETIRESYRFVGTVRPGTGLKRGWYLLSLTEPVRAVEAGRSRWSGTSGAAVFCAGRLIAIVVQDADMRTGMQLWIVPVSAFFADPTFRTALGAEVRLESVEMSRFFARNERGPRTPATLLRPDAGVTGFRGREALLGELSEKWLARADPLSVRLVVGPGGQGKTRLARELCRHARELGWEADFVHGVPEALGAAITETVVPLLLVVDYAETRSEELGGLLVEAARRGDGPPVRFLLLARSEAEWWSRFRVEHAETEDVLLAAQVTELGLLAPSADDQDKEFASARAEFAAALNLPDPVTPPRALPAGSTALAVHLAALSEVLRASETSGDRSADVRPEEIVLGHERRYWKQAAADRGLKLRHGAMDRVVAAVTLFGAADKSAAHRVLDAVPDLARAKKRRREVREFLRHFYPSSENYWGTLQPDKLGEYLIAREAAADRDFVPELMDAVIEDDGAEQITHAMRVLVAVAADHEQQAADLVDLIAARPRALAGPAARLAPTVANPAPLVDAITRMINDPSTSLADLSGLEDLTPKSQVLGPLTLAYSARALREAGEHSDQLPSLLGVHFLSQFVLGRLDEAMRTMTALRATSANIGIAWERARNDLLVASGQAVMLLAKGLPQQAREAIEQALAANSEVIADNDWGPLVKAFIGCLYAAALIGCDEYERAVLVSNEVLQAMERLRDVAMDESDRWWWHQMQVPQVAVTHVMLGLAMDSIGNKTEALTHVKQAIDMLTPLVQDQPDLFTREYAYAFMNHAMLLAEDGKYDEAVPQLDTAVDLQRSLIPSTSDLARFPLLMVLLKRAELFARRGETDRATADIRESLDIIGQLPGNLQRGMVEIAAEAFIVISWFVDGTNDALVALGERVVVLGAELAAELPPDVAAIRGTTAHVHVLLSKLVHDESLGQLLAEYVRRWRDGELTWERIELGRMRQIAHEQRAYADCVDLARAAVEKSEHGAQRAEALHMLWGALYAAELMAEAESAISAAIEELADSDDTAPNHDLAMAVAHAARARTWTALDRPVDDRIREMRSGLAVFEQAGIRSPQFVQALDEYVDLLWKKSDWAEIAVAARTLKELTGPGVRYQRALVCEVRALSRLGRYEEVLAEAEPALTALRADHSLPSATAAFVYLTEHRMEALYELGRFEEIDRWIDSARADLAVAEGDEFGIEATADALAKALRRKGELREVLQCMEIVHRCRRTRAGWEVNLVAGLLWAAEVAELVGEFDRSEALAAEALTTARRSGLSDRDALRALYFARNSLGDARTAIMVADELRTRYTEDPEWLRAIDVWLACHHLRIGEPKQAAKVVRRSLDLASPPSEFALGRYGSARGLKAAVTGKRLTPEKLLGKIRSVWPDARPPMIANAIVYYVDSLCTFARDDTVVDHLRLAERLLAEAEPSVTGVDVAVGIVARGFSIGCLTEPLAQARRAVAMAETLSDPCALALAQDIYVWILYWLGHADTERQIEVNIAVASAVPEETKMRRERLRAALVYRAAYRVDRAMIDEGMADVEAAWSMFPPLWRTDDPTQGNRADLLSVRARCHYHRGDFAAAREDAETVLAMTRPYVGVSPRIREVRMARTLTTIAVVQSEVGDDYRAAATEAAALWKRAEGRGLAVPPSDAAMVAELLDRHR</sequence>
<evidence type="ECO:0000313" key="1">
    <source>
        <dbReference type="EMBL" id="MBH0781478.1"/>
    </source>
</evidence>
<reference evidence="1" key="1">
    <citation type="submission" date="2020-11" db="EMBL/GenBank/DDBJ databases">
        <title>Nocardia NEAU-351.nov., a novel actinomycete isolated from the cow dung.</title>
        <authorList>
            <person name="Zhang X."/>
        </authorList>
    </citation>
    <scope>NUCLEOTIDE SEQUENCE</scope>
    <source>
        <strain evidence="1">NEAU-351</strain>
    </source>
</reference>
<name>A0A931N871_9NOCA</name>
<protein>
    <submittedName>
        <fullName evidence="1">ATP-binding protein</fullName>
    </submittedName>
</protein>
<dbReference type="Gene3D" id="3.40.50.300">
    <property type="entry name" value="P-loop containing nucleotide triphosphate hydrolases"/>
    <property type="match status" value="1"/>
</dbReference>
<dbReference type="SUPFAM" id="SSF48452">
    <property type="entry name" value="TPR-like"/>
    <property type="match status" value="3"/>
</dbReference>
<dbReference type="EMBL" id="JADMLG010000025">
    <property type="protein sequence ID" value="MBH0781478.1"/>
    <property type="molecule type" value="Genomic_DNA"/>
</dbReference>
<dbReference type="InterPro" id="IPR027417">
    <property type="entry name" value="P-loop_NTPase"/>
</dbReference>
<accession>A0A931N871</accession>
<dbReference type="GO" id="GO:0005524">
    <property type="term" value="F:ATP binding"/>
    <property type="evidence" value="ECO:0007669"/>
    <property type="project" value="UniProtKB-KW"/>
</dbReference>
<dbReference type="RefSeq" id="WP_196153766.1">
    <property type="nucleotide sequence ID" value="NZ_JADMLG010000025.1"/>
</dbReference>
<dbReference type="InterPro" id="IPR011990">
    <property type="entry name" value="TPR-like_helical_dom_sf"/>
</dbReference>
<comment type="caution">
    <text evidence="1">The sequence shown here is derived from an EMBL/GenBank/DDBJ whole genome shotgun (WGS) entry which is preliminary data.</text>
</comment>
<gene>
    <name evidence="1" type="ORF">IT779_34930</name>
</gene>
<organism evidence="1 2">
    <name type="scientific">Nocardia bovistercoris</name>
    <dbReference type="NCBI Taxonomy" id="2785916"/>
    <lineage>
        <taxon>Bacteria</taxon>
        <taxon>Bacillati</taxon>
        <taxon>Actinomycetota</taxon>
        <taxon>Actinomycetes</taxon>
        <taxon>Mycobacteriales</taxon>
        <taxon>Nocardiaceae</taxon>
        <taxon>Nocardia</taxon>
    </lineage>
</organism>
<proteinExistence type="predicted"/>
<dbReference type="SMART" id="SM00028">
    <property type="entry name" value="TPR"/>
    <property type="match status" value="5"/>
</dbReference>
<dbReference type="Proteomes" id="UP000655751">
    <property type="component" value="Unassembled WGS sequence"/>
</dbReference>
<evidence type="ECO:0000313" key="2">
    <source>
        <dbReference type="Proteomes" id="UP000655751"/>
    </source>
</evidence>
<keyword evidence="1" id="KW-0547">Nucleotide-binding</keyword>
<dbReference type="SUPFAM" id="SSF52540">
    <property type="entry name" value="P-loop containing nucleoside triphosphate hydrolases"/>
    <property type="match status" value="1"/>
</dbReference>
<dbReference type="InterPro" id="IPR019734">
    <property type="entry name" value="TPR_rpt"/>
</dbReference>
<keyword evidence="2" id="KW-1185">Reference proteome</keyword>